<sequence length="82" mass="9318">MPEATTQEKSKSRFSFKKMGSGIAKFFRGYASEFKKIVWPTRKQVINHTLITIVMVIAVGIFIWLLDWGLGALLSWLLSLKG</sequence>
<reference evidence="11" key="1">
    <citation type="submission" date="2020-07" db="EMBL/GenBank/DDBJ databases">
        <title>Complete genome sequencing of Clostridia bacterium strain 12CBH8.</title>
        <authorList>
            <person name="Sakamoto M."/>
            <person name="Murakami T."/>
            <person name="Mori H."/>
        </authorList>
    </citation>
    <scope>NUCLEOTIDE SEQUENCE [LARGE SCALE GENOMIC DNA]</scope>
    <source>
        <strain evidence="11">12CBH8</strain>
    </source>
</reference>
<proteinExistence type="inferred from homology"/>
<dbReference type="PANTHER" id="PTHR33910">
    <property type="entry name" value="PROTEIN TRANSLOCASE SUBUNIT SECE"/>
    <property type="match status" value="1"/>
</dbReference>
<keyword evidence="6 9" id="KW-1133">Transmembrane helix</keyword>
<evidence type="ECO:0000256" key="5">
    <source>
        <dbReference type="ARBA" id="ARBA00022927"/>
    </source>
</evidence>
<dbReference type="PRINTS" id="PR01650">
    <property type="entry name" value="SECETRNLCASE"/>
</dbReference>
<dbReference type="HAMAP" id="MF_00422">
    <property type="entry name" value="SecE"/>
    <property type="match status" value="1"/>
</dbReference>
<evidence type="ECO:0000313" key="11">
    <source>
        <dbReference type="Proteomes" id="UP000593890"/>
    </source>
</evidence>
<accession>A0A7I8D4J2</accession>
<evidence type="ECO:0000313" key="10">
    <source>
        <dbReference type="EMBL" id="BCI60143.1"/>
    </source>
</evidence>
<protein>
    <recommendedName>
        <fullName evidence="9">Protein translocase subunit SecE</fullName>
    </recommendedName>
</protein>
<comment type="subunit">
    <text evidence="9">Component of the Sec protein translocase complex. Heterotrimer consisting of SecY, SecE and SecG subunits. The heterotrimers can form oligomers, although 1 heterotrimer is thought to be able to translocate proteins. Interacts with the ribosome. Interacts with SecDF, and other proteins may be involved. Interacts with SecA.</text>
</comment>
<dbReference type="InterPro" id="IPR005807">
    <property type="entry name" value="SecE_bac"/>
</dbReference>
<feature type="transmembrane region" description="Helical" evidence="9">
    <location>
        <begin position="45"/>
        <end position="66"/>
    </location>
</feature>
<evidence type="ECO:0000256" key="7">
    <source>
        <dbReference type="ARBA" id="ARBA00023010"/>
    </source>
</evidence>
<dbReference type="GO" id="GO:0006605">
    <property type="term" value="P:protein targeting"/>
    <property type="evidence" value="ECO:0007669"/>
    <property type="project" value="UniProtKB-UniRule"/>
</dbReference>
<dbReference type="InterPro" id="IPR001901">
    <property type="entry name" value="Translocase_SecE/Sec61-g"/>
</dbReference>
<dbReference type="GO" id="GO:0043952">
    <property type="term" value="P:protein transport by the Sec complex"/>
    <property type="evidence" value="ECO:0007669"/>
    <property type="project" value="UniProtKB-UniRule"/>
</dbReference>
<dbReference type="EMBL" id="AP023321">
    <property type="protein sequence ID" value="BCI60143.1"/>
    <property type="molecule type" value="Genomic_DNA"/>
</dbReference>
<evidence type="ECO:0000256" key="1">
    <source>
        <dbReference type="ARBA" id="ARBA00004370"/>
    </source>
</evidence>
<dbReference type="InterPro" id="IPR038379">
    <property type="entry name" value="SecE_sf"/>
</dbReference>
<dbReference type="PANTHER" id="PTHR33910:SF1">
    <property type="entry name" value="PROTEIN TRANSLOCASE SUBUNIT SECE"/>
    <property type="match status" value="1"/>
</dbReference>
<keyword evidence="3 9" id="KW-1003">Cell membrane</keyword>
<gene>
    <name evidence="9" type="primary">secE</name>
    <name evidence="10" type="ORF">C12CBH8_07820</name>
</gene>
<evidence type="ECO:0000256" key="4">
    <source>
        <dbReference type="ARBA" id="ARBA00022692"/>
    </source>
</evidence>
<dbReference type="Proteomes" id="UP000593890">
    <property type="component" value="Chromosome"/>
</dbReference>
<dbReference type="GO" id="GO:0005886">
    <property type="term" value="C:plasma membrane"/>
    <property type="evidence" value="ECO:0007669"/>
    <property type="project" value="UniProtKB-SubCell"/>
</dbReference>
<dbReference type="GO" id="GO:0008320">
    <property type="term" value="F:protein transmembrane transporter activity"/>
    <property type="evidence" value="ECO:0007669"/>
    <property type="project" value="UniProtKB-UniRule"/>
</dbReference>
<keyword evidence="7 9" id="KW-0811">Translocation</keyword>
<dbReference type="GO" id="GO:0009306">
    <property type="term" value="P:protein secretion"/>
    <property type="evidence" value="ECO:0007669"/>
    <property type="project" value="UniProtKB-UniRule"/>
</dbReference>
<dbReference type="Gene3D" id="1.20.5.1030">
    <property type="entry name" value="Preprotein translocase secy subunit"/>
    <property type="match status" value="1"/>
</dbReference>
<comment type="similarity">
    <text evidence="9">Belongs to the SecE/SEC61-gamma family.</text>
</comment>
<evidence type="ECO:0000256" key="3">
    <source>
        <dbReference type="ARBA" id="ARBA00022475"/>
    </source>
</evidence>
<comment type="function">
    <text evidence="9">Essential subunit of the Sec protein translocation channel SecYEG. Clamps together the 2 halves of SecY. May contact the channel plug during translocation.</text>
</comment>
<keyword evidence="5 9" id="KW-0653">Protein transport</keyword>
<dbReference type="GO" id="GO:0065002">
    <property type="term" value="P:intracellular protein transmembrane transport"/>
    <property type="evidence" value="ECO:0007669"/>
    <property type="project" value="UniProtKB-UniRule"/>
</dbReference>
<keyword evidence="8 9" id="KW-0472">Membrane</keyword>
<evidence type="ECO:0000256" key="6">
    <source>
        <dbReference type="ARBA" id="ARBA00022989"/>
    </source>
</evidence>
<evidence type="ECO:0000256" key="9">
    <source>
        <dbReference type="HAMAP-Rule" id="MF_00422"/>
    </source>
</evidence>
<organism evidence="10 11">
    <name type="scientific">Solibaculum mannosilyticum</name>
    <dbReference type="NCBI Taxonomy" id="2780922"/>
    <lineage>
        <taxon>Bacteria</taxon>
        <taxon>Bacillati</taxon>
        <taxon>Bacillota</taxon>
        <taxon>Clostridia</taxon>
        <taxon>Eubacteriales</taxon>
        <taxon>Oscillospiraceae</taxon>
        <taxon>Solibaculum</taxon>
    </lineage>
</organism>
<dbReference type="KEGG" id="sman:C12CBH8_07820"/>
<dbReference type="Pfam" id="PF00584">
    <property type="entry name" value="SecE"/>
    <property type="match status" value="1"/>
</dbReference>
<name>A0A7I8D4J2_9FIRM</name>
<evidence type="ECO:0000256" key="8">
    <source>
        <dbReference type="ARBA" id="ARBA00023136"/>
    </source>
</evidence>
<keyword evidence="2 9" id="KW-0813">Transport</keyword>
<comment type="subcellular location">
    <subcellularLocation>
        <location evidence="9">Cell membrane</location>
        <topology evidence="9">Single-pass membrane protein</topology>
    </subcellularLocation>
    <subcellularLocation>
        <location evidence="1">Membrane</location>
    </subcellularLocation>
</comment>
<evidence type="ECO:0000256" key="2">
    <source>
        <dbReference type="ARBA" id="ARBA00022448"/>
    </source>
</evidence>
<keyword evidence="4 9" id="KW-0812">Transmembrane</keyword>
<dbReference type="NCBIfam" id="TIGR00964">
    <property type="entry name" value="secE_bact"/>
    <property type="match status" value="1"/>
</dbReference>
<dbReference type="PROSITE" id="PS01067">
    <property type="entry name" value="SECE_SEC61G"/>
    <property type="match status" value="1"/>
</dbReference>
<keyword evidence="11" id="KW-1185">Reference proteome</keyword>
<dbReference type="RefSeq" id="WP_246441709.1">
    <property type="nucleotide sequence ID" value="NZ_AP023321.1"/>
</dbReference>
<dbReference type="AlphaFoldDB" id="A0A7I8D4J2"/>